<keyword evidence="2 6" id="KW-0812">Transmembrane</keyword>
<dbReference type="InterPro" id="IPR001584">
    <property type="entry name" value="Integrase_cat-core"/>
</dbReference>
<dbReference type="InterPro" id="IPR012337">
    <property type="entry name" value="RNaseH-like_sf"/>
</dbReference>
<dbReference type="InterPro" id="IPR036397">
    <property type="entry name" value="RNaseH_sf"/>
</dbReference>
<feature type="region of interest" description="Disordered" evidence="5">
    <location>
        <begin position="2250"/>
        <end position="2309"/>
    </location>
</feature>
<feature type="compositionally biased region" description="Basic and acidic residues" evidence="5">
    <location>
        <begin position="535"/>
        <end position="547"/>
    </location>
</feature>
<dbReference type="PROSITE" id="PS00018">
    <property type="entry name" value="EF_HAND_1"/>
    <property type="match status" value="1"/>
</dbReference>
<sequence>MQVFLLSGSSVTVNVAQGLEAAKRQVAKELGILPAGVRILCEGEALTKLEEGCGPLFAVADQARVAYAEEWARLEASLVGLRRVQATEPVLRARVAELSEELGVRRYDFEKESWKLERMLEQETMPLREEKALVSRMSRLRAASKLHGKNEELEVQLHERRRDARNAVQMRKEEKFLSGFNGYPVIPLGFLDCKPPCMLQALTKRLALQGLDATDLIAEFDEAAQAALIPTRNKDFYTEEEARLLFGWDSEDWGWYAWEREVLLRQLRNGSLDEHMEADCPRLARRLHECEAPEVGAAPQPPQGSRKPTEGPCSKTTSYLALIHHPDNVCLYPINGLPSEFPWAVFSELFFVVFDSEAVQTPLFPWLMRVAWWVQSVPVHKRRYCGAQLLSKLTGPARLLAMSWSTLVLDSKDGVKVMLQRLASSPLVRKSLPNAAAICQQYFSFKRNQGETIGNFLVRETLVHEEFVEAIIRLHEEKEGISQEQRDFGLPPAEEWDDEEWQGAWSWWDHDEDYLDTDRVGDRGDDSAEAEGEGGEARPRAEERPDDPQPPGTPARGTTSAAPGSSPSRSAGERTPGGRPRPQHETDQVNASPVNEMTVTDSFIMGVLRGWRLLQAAGLSAEEKRDILSATKNSLDYEVISGALQNLWDDQLLGHRHHGSSGHLNAHLADQTSIEPNEVYYEELDDWWWNNAWWNEHFYAGPDHWSEDWWTGDSNHWEPEALPVVAAEEDPKVQEAQKAEKIAESLAVEAQRTWADAQRATQALRKDRGFGGPTKCFQCGGNHMVRDCPDRRHPGYGMGKGYGKKGAYYLHPEDGDHWQENYYMNKNGKPKGKGKKGMWSEVQAMWKGRSKGKPSKGKDGYRPVNAYVTDMFVGGLELTEVLEAQTSEATKPEPTPQIGMLDCGATASAAPDAVVQGLIQAVLSHDRNAKIELDQGARTFSIYTLPNPSEYYQNGFEQSSLVPVLIGMDFLGCNGAGMMIDFATGNAMFTCDSQPQIFPLKANHKGHFTLDIVQYLTEGKRCDVGQPHVLVRAGAKASKPLETHTVLELGVVWFDLAASEEILPICSDSILLPPSNPQLPLRGLFLMATSRRVTVDPEVESVLVAAAKAKAAQAKTKVKPLDRNRVMKMDPRDPRAQRKQWPCMGRHTASAPQANAHGEWVVCSTCNVRMLYTPREGSPAQHTMAENPGMIKRMLAELQPLMGDCMPTAQICRHMLAKINAEEVLRKAIMDVKNMSTATPSTAVPTSPTATSSGWDAVQVPDDDEELVTAYENEAYGLLLTTTMNLLVGLHQHDRDGLWEIACAPHSWLSMAAEEHGIKAYRVNLTNGYDLYQPETWQHLRELRRKRRPKRLWFSLPCTKWCAWTSVNYNTPEKKVKLEAARRKERRLLWETNAFIKETIEEDPEVMIYFEWPWPCYGWRQMPMEDLAQHMEEVGVPWLSCRIDGCNYGLRNEQTQQFIKKQWMVKTTDEDFHKYFRAKVCPGNHGQHCHIEGTETSKTAYYPWRMVQAIARHWRDRTAPVRHVHLLQCRDELSHLPDRDDDEEANFILREWDEQEPPTDVADEYEMQMCESERISLEALAREARLRERFDKNSCENIVMEVAAKAAAETRANSRWPQQPPFRILLGAYSHGAFSGVTRSSLKFPELNRFLNSYLRHWLPGLSWSSISLTVNGKTGPHRDHHNLKNSTNYIHGLGNFDKGGVWLEGQPPCGYTAVKRQLPNGSMVTGFVVPLNGQFVAFDPSCTHATQAWTGCRISITAFTTRLLPRMSTEDLSQLKKLCFPLETTTTELPRHVLQFPLNDKCLMMCPAATNIKEPEQGSKDEDDEEVPTAAREQWQAQIAKFHKAAGHPINRNLAKIVKDAGHPEWKVKAALEHYCPSCASLKVGGTSSGQVPPASTHAMYGAWEAVGVDSGEWIPPGGKKKVKFLLFMDLATKLRVVQPLFVYDFLEMKAESGEDFVRSFTDKWLANFPKPKVLVLDAAKSFVSEAVHDYASNVNIQLSYVAEKEPWAHGTLEAGVQDLKMTASAIYLEDQEQALQLTLILAASALNATEYTAGFTSYQWAFGREYSLTDEDVRTFETANYQDEFVRLVQARRKAEEIARSSRAKRVLSKLGNTTVRQPVRQFAPMDLVKVWRKVWPQHQFKGPRGGFKKSGRPHWIGPGRVVFHEVLPHQDHSDDRRHVVWVLVGSQLLRCSVHSVRPVTETERFQYETSGEDRSSTWRTLADVLPRREYHDIVDQAPQEDEVELPELPKAPDSSTLVMPTRRVSRKTTITASSSAEGGTTPAATSSTTPTRPLEETVNDYEGSEPKKHKAELTWVEELYTATEEPQDTIDIFSAFQETEEFMKIEFDLEPPQSNRQRRFLERDPVMYLVKKMKDSEVVMARLPEGEKKLFNRAKTKEVSSFIQNEAVRKCLNDEEVRRAVDSKRIVKARWVLTWKLVPPEDQEEAVRDSHENPQSVHTSDGLKKAKARIVLLGFQHPSLLDPTFKTASPVQSMLGRNLLYAMAADSQWDLEGLDLATAFLQTQPTEADQELWTTGVQELRDALGIGSEGVMRVLRNIYGSTTAPRGLWLSLHKMLVSLGAQPVLGERCLWIWLSKLHRDGEHAKVIGAMGGHVDDFHRIGDNSPEWLEIKEKINKAYKWGMTKTGSYRHAGTDVTTKKDENGFNKIVVDQGYYIEGLMDVDIEPDRLRSNEVLCKKDIEACRASLGALQWVAVQSQPQVCARCNLLLTDLVTHGTMETAREIQQLISETRNEPFTLTFQKFPKAKHWRDVVFISMGDQAHANRPKGDSTGGLVTLISGPESVTGCVCPMSLIGWRTWKLKRKAIGSNDAEVQSILEAEDHNFRARLLWSELHGAAGPDAERPLRQDLVEVVEKQILGIKGILCTDSKGGYDAVEVNESPLLGLSNMRAALQAFQLRGNLQRAACELRWLASDYDLADALTKKRADCREGLLQFLRTGHWCIKYDPSFTSAKKSKRAGRSAVGTVQKHLAAPLDDATCDAADLFWGWCNRLLLGLGEVGWRTRYTFLFTSEICLRVLATGLRKNFCTDVWYWSCLDVFIVLSSAWEIAVEAAESSDLASVGGVSSLKAFRIIRLTRTLRTVQFVRIFRFVVALRTLLTSIVSTLKALVWALLLLALIIYVFAVMFSQAVNDYLLDPEAPTLPEREHEACVLYFGSLWRTMTSLFMSIAGGTNWEELLFPLELISPVWTFAFLFYIAFTYFAVLNVVTGFFCQGAIESAQKDDQTLVQAMLDNKEAHMKRIEGLFGEIGNSGAGITYANFSEKVQEPAVRAYFESLGLDIRDDWTFFKLLDEDRDGIVAVEEFFLGCLRFRGGATSMDVAHVEHDQRWLISTYAHSQSALEEELNAIKDEVAKVTGLLLHLHRHPMLSI</sequence>
<dbReference type="PANTHER" id="PTHR10037:SF62">
    <property type="entry name" value="SODIUM CHANNEL PROTEIN 60E"/>
    <property type="match status" value="1"/>
</dbReference>
<comment type="caution">
    <text evidence="8">The sequence shown here is derived from an EMBL/GenBank/DDBJ whole genome shotgun (WGS) entry which is preliminary data.</text>
</comment>
<feature type="transmembrane region" description="Helical" evidence="6">
    <location>
        <begin position="3212"/>
        <end position="3234"/>
    </location>
</feature>
<dbReference type="GO" id="GO:0001518">
    <property type="term" value="C:voltage-gated sodium channel complex"/>
    <property type="evidence" value="ECO:0007669"/>
    <property type="project" value="TreeGrafter"/>
</dbReference>
<dbReference type="InterPro" id="IPR043203">
    <property type="entry name" value="VGCC_Ca_Na"/>
</dbReference>
<dbReference type="GO" id="GO:0003676">
    <property type="term" value="F:nucleic acid binding"/>
    <property type="evidence" value="ECO:0007669"/>
    <property type="project" value="InterPro"/>
</dbReference>
<organism evidence="8 9">
    <name type="scientific">Symbiodinium natans</name>
    <dbReference type="NCBI Taxonomy" id="878477"/>
    <lineage>
        <taxon>Eukaryota</taxon>
        <taxon>Sar</taxon>
        <taxon>Alveolata</taxon>
        <taxon>Dinophyceae</taxon>
        <taxon>Suessiales</taxon>
        <taxon>Symbiodiniaceae</taxon>
        <taxon>Symbiodinium</taxon>
    </lineage>
</organism>
<feature type="compositionally biased region" description="Basic and acidic residues" evidence="5">
    <location>
        <begin position="516"/>
        <end position="526"/>
    </location>
</feature>
<dbReference type="Pfam" id="PF00520">
    <property type="entry name" value="Ion_trans"/>
    <property type="match status" value="1"/>
</dbReference>
<dbReference type="SUPFAM" id="SSF53098">
    <property type="entry name" value="Ribonuclease H-like"/>
    <property type="match status" value="1"/>
</dbReference>
<evidence type="ECO:0000256" key="3">
    <source>
        <dbReference type="ARBA" id="ARBA00022989"/>
    </source>
</evidence>
<accession>A0A812RI37</accession>
<feature type="region of interest" description="Disordered" evidence="5">
    <location>
        <begin position="516"/>
        <end position="595"/>
    </location>
</feature>
<dbReference type="Proteomes" id="UP000604046">
    <property type="component" value="Unassembled WGS sequence"/>
</dbReference>
<dbReference type="GO" id="GO:0015074">
    <property type="term" value="P:DNA integration"/>
    <property type="evidence" value="ECO:0007669"/>
    <property type="project" value="InterPro"/>
</dbReference>
<evidence type="ECO:0000256" key="6">
    <source>
        <dbReference type="SAM" id="Phobius"/>
    </source>
</evidence>
<dbReference type="OrthoDB" id="418879at2759"/>
<evidence type="ECO:0000256" key="1">
    <source>
        <dbReference type="ARBA" id="ARBA00004141"/>
    </source>
</evidence>
<dbReference type="PANTHER" id="PTHR10037">
    <property type="entry name" value="VOLTAGE-GATED CATION CHANNEL CALCIUM AND SODIUM"/>
    <property type="match status" value="1"/>
</dbReference>
<evidence type="ECO:0000256" key="2">
    <source>
        <dbReference type="ARBA" id="ARBA00022692"/>
    </source>
</evidence>
<feature type="transmembrane region" description="Helical" evidence="6">
    <location>
        <begin position="3130"/>
        <end position="3152"/>
    </location>
</feature>
<proteinExistence type="predicted"/>
<dbReference type="PROSITE" id="PS50994">
    <property type="entry name" value="INTEGRASE"/>
    <property type="match status" value="1"/>
</dbReference>
<dbReference type="InterPro" id="IPR005821">
    <property type="entry name" value="Ion_trans_dom"/>
</dbReference>
<feature type="transmembrane region" description="Helical" evidence="6">
    <location>
        <begin position="3173"/>
        <end position="3192"/>
    </location>
</feature>
<evidence type="ECO:0000256" key="4">
    <source>
        <dbReference type="ARBA" id="ARBA00023136"/>
    </source>
</evidence>
<evidence type="ECO:0000313" key="9">
    <source>
        <dbReference type="Proteomes" id="UP000604046"/>
    </source>
</evidence>
<dbReference type="InterPro" id="IPR027359">
    <property type="entry name" value="Volt_channel_dom_sf"/>
</dbReference>
<feature type="compositionally biased region" description="Low complexity" evidence="5">
    <location>
        <begin position="557"/>
        <end position="570"/>
    </location>
</feature>
<evidence type="ECO:0000256" key="5">
    <source>
        <dbReference type="SAM" id="MobiDB-lite"/>
    </source>
</evidence>
<dbReference type="Gene3D" id="1.20.120.350">
    <property type="entry name" value="Voltage-gated potassium channels. Chain C"/>
    <property type="match status" value="1"/>
</dbReference>
<protein>
    <submittedName>
        <fullName evidence="8">Cacna1h protein</fullName>
    </submittedName>
</protein>
<dbReference type="Gene3D" id="1.10.287.70">
    <property type="match status" value="1"/>
</dbReference>
<evidence type="ECO:0000259" key="7">
    <source>
        <dbReference type="PROSITE" id="PS50994"/>
    </source>
</evidence>
<keyword evidence="4 6" id="KW-0472">Membrane</keyword>
<dbReference type="EMBL" id="CAJNDS010002346">
    <property type="protein sequence ID" value="CAE7443123.1"/>
    <property type="molecule type" value="Genomic_DNA"/>
</dbReference>
<feature type="compositionally biased region" description="Low complexity" evidence="5">
    <location>
        <begin position="2271"/>
        <end position="2294"/>
    </location>
</feature>
<name>A0A812RI37_9DINO</name>
<dbReference type="InterPro" id="IPR018247">
    <property type="entry name" value="EF_Hand_1_Ca_BS"/>
</dbReference>
<feature type="domain" description="Integrase catalytic" evidence="7">
    <location>
        <begin position="1890"/>
        <end position="2073"/>
    </location>
</feature>
<dbReference type="SUPFAM" id="SSF81324">
    <property type="entry name" value="Voltage-gated potassium channels"/>
    <property type="match status" value="1"/>
</dbReference>
<keyword evidence="3 6" id="KW-1133">Transmembrane helix</keyword>
<dbReference type="GO" id="GO:0005248">
    <property type="term" value="F:voltage-gated sodium channel activity"/>
    <property type="evidence" value="ECO:0007669"/>
    <property type="project" value="TreeGrafter"/>
</dbReference>
<evidence type="ECO:0000313" key="8">
    <source>
        <dbReference type="EMBL" id="CAE7443123.1"/>
    </source>
</evidence>
<comment type="subcellular location">
    <subcellularLocation>
        <location evidence="1">Membrane</location>
        <topology evidence="1">Multi-pass membrane protein</topology>
    </subcellularLocation>
</comment>
<keyword evidence="9" id="KW-1185">Reference proteome</keyword>
<dbReference type="Gene3D" id="3.30.420.10">
    <property type="entry name" value="Ribonuclease H-like superfamily/Ribonuclease H"/>
    <property type="match status" value="1"/>
</dbReference>
<reference evidence="8" key="1">
    <citation type="submission" date="2021-02" db="EMBL/GenBank/DDBJ databases">
        <authorList>
            <person name="Dougan E. K."/>
            <person name="Rhodes N."/>
            <person name="Thang M."/>
            <person name="Chan C."/>
        </authorList>
    </citation>
    <scope>NUCLEOTIDE SEQUENCE</scope>
</reference>
<gene>
    <name evidence="8" type="primary">Cacna1h</name>
    <name evidence="8" type="ORF">SNAT2548_LOCUS24098</name>
</gene>